<reference evidence="2" key="2">
    <citation type="journal article" date="2023" name="BMC Genomics">
        <title>Pest status, molecular evolution, and epigenetic factors derived from the genome assembly of Frankliniella fusca, a thysanopteran phytovirus vector.</title>
        <authorList>
            <person name="Catto M.A."/>
            <person name="Labadie P.E."/>
            <person name="Jacobson A.L."/>
            <person name="Kennedy G.G."/>
            <person name="Srinivasan R."/>
            <person name="Hunt B.G."/>
        </authorList>
    </citation>
    <scope>NUCLEOTIDE SEQUENCE</scope>
    <source>
        <strain evidence="2">PL_HMW_Pooled</strain>
    </source>
</reference>
<feature type="compositionally biased region" description="Low complexity" evidence="1">
    <location>
        <begin position="40"/>
        <end position="59"/>
    </location>
</feature>
<dbReference type="Proteomes" id="UP001219518">
    <property type="component" value="Unassembled WGS sequence"/>
</dbReference>
<feature type="non-terminal residue" evidence="2">
    <location>
        <position position="1"/>
    </location>
</feature>
<feature type="compositionally biased region" description="Low complexity" evidence="1">
    <location>
        <begin position="219"/>
        <end position="228"/>
    </location>
</feature>
<feature type="region of interest" description="Disordered" evidence="1">
    <location>
        <begin position="196"/>
        <end position="228"/>
    </location>
</feature>
<dbReference type="AlphaFoldDB" id="A0AAE1GUJ0"/>
<evidence type="ECO:0000313" key="3">
    <source>
        <dbReference type="Proteomes" id="UP001219518"/>
    </source>
</evidence>
<feature type="region of interest" description="Disordered" evidence="1">
    <location>
        <begin position="264"/>
        <end position="286"/>
    </location>
</feature>
<organism evidence="2 3">
    <name type="scientific">Frankliniella fusca</name>
    <dbReference type="NCBI Taxonomy" id="407009"/>
    <lineage>
        <taxon>Eukaryota</taxon>
        <taxon>Metazoa</taxon>
        <taxon>Ecdysozoa</taxon>
        <taxon>Arthropoda</taxon>
        <taxon>Hexapoda</taxon>
        <taxon>Insecta</taxon>
        <taxon>Pterygota</taxon>
        <taxon>Neoptera</taxon>
        <taxon>Paraneoptera</taxon>
        <taxon>Thysanoptera</taxon>
        <taxon>Terebrantia</taxon>
        <taxon>Thripoidea</taxon>
        <taxon>Thripidae</taxon>
        <taxon>Frankliniella</taxon>
    </lineage>
</organism>
<proteinExistence type="predicted"/>
<gene>
    <name evidence="2" type="ORF">KUF71_003811</name>
</gene>
<comment type="caution">
    <text evidence="2">The sequence shown here is derived from an EMBL/GenBank/DDBJ whole genome shotgun (WGS) entry which is preliminary data.</text>
</comment>
<protein>
    <submittedName>
        <fullName evidence="2">Suppressor of profilin deletion</fullName>
    </submittedName>
</protein>
<keyword evidence="3" id="KW-1185">Reference proteome</keyword>
<accession>A0AAE1GUJ0</accession>
<dbReference type="EMBL" id="JAHWGI010000085">
    <property type="protein sequence ID" value="KAK3909212.1"/>
    <property type="molecule type" value="Genomic_DNA"/>
</dbReference>
<evidence type="ECO:0000313" key="2">
    <source>
        <dbReference type="EMBL" id="KAK3909212.1"/>
    </source>
</evidence>
<feature type="compositionally biased region" description="Basic and acidic residues" evidence="1">
    <location>
        <begin position="68"/>
        <end position="80"/>
    </location>
</feature>
<feature type="region of interest" description="Disordered" evidence="1">
    <location>
        <begin position="1"/>
        <end position="121"/>
    </location>
</feature>
<name>A0AAE1GUJ0_9NEOP</name>
<sequence length="286" mass="30424">PRRRGGGARPPPAATHTHTHTHTHTFTHAVPLPLPDPWPGRAGQQAAAAAGQGQGRRQGSSSVSVEQPGREHNDRRRPDHPTPPARPDPTQSDPDPTRPDTRAFRCRPPEPAAGSRAAVRQQGLTLPPEATPSAAAPSAAAAPAARAASNMVTLMPFYMPGRPAARRPLAPPFLEQNKQSLLHSVSVAHGEGRAITRAAPPCPAPERKRATGHGRRLHPAASSNPSNHSSIHYAREGVGVGVFSLCLQLACCNEWERDVLSRCAAPRPGPTRQETLFPRQGAAHHL</sequence>
<reference evidence="2" key="1">
    <citation type="submission" date="2021-07" db="EMBL/GenBank/DDBJ databases">
        <authorList>
            <person name="Catto M.A."/>
            <person name="Jacobson A."/>
            <person name="Kennedy G."/>
            <person name="Labadie P."/>
            <person name="Hunt B.G."/>
            <person name="Srinivasan R."/>
        </authorList>
    </citation>
    <scope>NUCLEOTIDE SEQUENCE</scope>
    <source>
        <strain evidence="2">PL_HMW_Pooled</strain>
        <tissue evidence="2">Head</tissue>
    </source>
</reference>
<evidence type="ECO:0000256" key="1">
    <source>
        <dbReference type="SAM" id="MobiDB-lite"/>
    </source>
</evidence>